<reference evidence="2" key="2">
    <citation type="submission" date="2025-09" db="UniProtKB">
        <authorList>
            <consortium name="Ensembl"/>
        </authorList>
    </citation>
    <scope>IDENTIFICATION</scope>
</reference>
<name>A0A670ZPG0_PSETE</name>
<dbReference type="Proteomes" id="UP000472273">
    <property type="component" value="Unplaced"/>
</dbReference>
<dbReference type="Ensembl" id="ENSPTXT00000025527.1">
    <property type="protein sequence ID" value="ENSPTXP00000024761.1"/>
    <property type="gene ID" value="ENSPTXG00000017261.1"/>
</dbReference>
<feature type="domain" description="BTB" evidence="1">
    <location>
        <begin position="30"/>
        <end position="59"/>
    </location>
</feature>
<evidence type="ECO:0000259" key="1">
    <source>
        <dbReference type="PROSITE" id="PS50097"/>
    </source>
</evidence>
<dbReference type="InterPro" id="IPR011333">
    <property type="entry name" value="SKP1/BTB/POZ_sf"/>
</dbReference>
<dbReference type="Gene3D" id="3.30.710.10">
    <property type="entry name" value="Potassium Channel Kv1.1, Chain A"/>
    <property type="match status" value="1"/>
</dbReference>
<dbReference type="PANTHER" id="PTHR46105:SF13">
    <property type="entry name" value="ZINC FINGER AND BTB DOMAIN-CONTAINING PROTEIN 9"/>
    <property type="match status" value="1"/>
</dbReference>
<proteinExistence type="predicted"/>
<evidence type="ECO:0000313" key="2">
    <source>
        <dbReference type="Ensembl" id="ENSPTXP00000024761.1"/>
    </source>
</evidence>
<dbReference type="Pfam" id="PF00651">
    <property type="entry name" value="BTB"/>
    <property type="match status" value="1"/>
</dbReference>
<evidence type="ECO:0000313" key="3">
    <source>
        <dbReference type="Proteomes" id="UP000472273"/>
    </source>
</evidence>
<dbReference type="PROSITE" id="PS50097">
    <property type="entry name" value="BTB"/>
    <property type="match status" value="1"/>
</dbReference>
<dbReference type="InterPro" id="IPR000210">
    <property type="entry name" value="BTB/POZ_dom"/>
</dbReference>
<dbReference type="InterPro" id="IPR050457">
    <property type="entry name" value="ZnFinger_BTB_dom_contain"/>
</dbReference>
<sequence length="128" mass="13558">APAPGEIEFPHYAAGLLESLNRHRLEGKFCDLSVHVQGRVFQAHKSVLAAASPYFHDKLLLRDAGRLVLGFSHPPPRLPPPKAPRGLGIARMGMPLCGLLQRSRGRISSAGQALLAGGVELSPPGAST</sequence>
<accession>A0A670ZPG0</accession>
<dbReference type="AlphaFoldDB" id="A0A670ZPG0"/>
<reference evidence="2" key="1">
    <citation type="submission" date="2025-08" db="UniProtKB">
        <authorList>
            <consortium name="Ensembl"/>
        </authorList>
    </citation>
    <scope>IDENTIFICATION</scope>
</reference>
<keyword evidence="3" id="KW-1185">Reference proteome</keyword>
<dbReference type="GeneTree" id="ENSGT00940000162408"/>
<organism evidence="2 3">
    <name type="scientific">Pseudonaja textilis</name>
    <name type="common">Eastern brown snake</name>
    <dbReference type="NCBI Taxonomy" id="8673"/>
    <lineage>
        <taxon>Eukaryota</taxon>
        <taxon>Metazoa</taxon>
        <taxon>Chordata</taxon>
        <taxon>Craniata</taxon>
        <taxon>Vertebrata</taxon>
        <taxon>Euteleostomi</taxon>
        <taxon>Lepidosauria</taxon>
        <taxon>Squamata</taxon>
        <taxon>Bifurcata</taxon>
        <taxon>Unidentata</taxon>
        <taxon>Episquamata</taxon>
        <taxon>Toxicofera</taxon>
        <taxon>Serpentes</taxon>
        <taxon>Colubroidea</taxon>
        <taxon>Elapidae</taxon>
        <taxon>Hydrophiinae</taxon>
        <taxon>Pseudonaja</taxon>
    </lineage>
</organism>
<dbReference type="GO" id="GO:0000978">
    <property type="term" value="F:RNA polymerase II cis-regulatory region sequence-specific DNA binding"/>
    <property type="evidence" value="ECO:0007669"/>
    <property type="project" value="TreeGrafter"/>
</dbReference>
<dbReference type="PANTHER" id="PTHR46105">
    <property type="entry name" value="AGAP004733-PA"/>
    <property type="match status" value="1"/>
</dbReference>
<dbReference type="GO" id="GO:0000981">
    <property type="term" value="F:DNA-binding transcription factor activity, RNA polymerase II-specific"/>
    <property type="evidence" value="ECO:0007669"/>
    <property type="project" value="TreeGrafter"/>
</dbReference>
<dbReference type="SUPFAM" id="SSF54695">
    <property type="entry name" value="POZ domain"/>
    <property type="match status" value="1"/>
</dbReference>
<protein>
    <recommendedName>
        <fullName evidence="1">BTB domain-containing protein</fullName>
    </recommendedName>
</protein>